<dbReference type="EMBL" id="FMBC01000018">
    <property type="protein sequence ID" value="SCC35343.1"/>
    <property type="molecule type" value="Genomic_DNA"/>
</dbReference>
<protein>
    <submittedName>
        <fullName evidence="1">Uncharacterized protein</fullName>
    </submittedName>
</protein>
<gene>
    <name evidence="1" type="ORF">GA0061070_101888</name>
</gene>
<name>A0A1C4DVG9_9ENTR</name>
<accession>A0A1C4DVG9</accession>
<organism evidence="1 2">
    <name type="scientific">Kosakonia oryziphila</name>
    <dbReference type="NCBI Taxonomy" id="1005667"/>
    <lineage>
        <taxon>Bacteria</taxon>
        <taxon>Pseudomonadati</taxon>
        <taxon>Pseudomonadota</taxon>
        <taxon>Gammaproteobacteria</taxon>
        <taxon>Enterobacterales</taxon>
        <taxon>Enterobacteriaceae</taxon>
        <taxon>Kosakonia</taxon>
    </lineage>
</organism>
<sequence length="56" mass="6414">MNNPIVTHKGRQYTVRKLADGYHWRLSEVGSARNSFPMNRDQMILAGFGHIVEVKS</sequence>
<proteinExistence type="predicted"/>
<keyword evidence="2" id="KW-1185">Reference proteome</keyword>
<dbReference type="RefSeq" id="WP_167353564.1">
    <property type="nucleotide sequence ID" value="NZ_FMBC01000018.1"/>
</dbReference>
<dbReference type="AlphaFoldDB" id="A0A1C4DVG9"/>
<evidence type="ECO:0000313" key="1">
    <source>
        <dbReference type="EMBL" id="SCC35343.1"/>
    </source>
</evidence>
<reference evidence="2" key="1">
    <citation type="submission" date="2016-08" db="EMBL/GenBank/DDBJ databases">
        <authorList>
            <person name="Varghese N."/>
            <person name="Submissions Spin"/>
        </authorList>
    </citation>
    <scope>NUCLEOTIDE SEQUENCE [LARGE SCALE GENOMIC DNA]</scope>
    <source>
        <strain evidence="2">REICA_142</strain>
    </source>
</reference>
<dbReference type="Proteomes" id="UP000198515">
    <property type="component" value="Unassembled WGS sequence"/>
</dbReference>
<evidence type="ECO:0000313" key="2">
    <source>
        <dbReference type="Proteomes" id="UP000198515"/>
    </source>
</evidence>